<evidence type="ECO:0000259" key="1">
    <source>
        <dbReference type="SMART" id="SM01321"/>
    </source>
</evidence>
<name>A0AA42RUF6_9PSED</name>
<dbReference type="RefSeq" id="WP_260270903.1">
    <property type="nucleotide sequence ID" value="NZ_CP104107.1"/>
</dbReference>
<dbReference type="InterPro" id="IPR036515">
    <property type="entry name" value="Transposase_17_sf"/>
</dbReference>
<organism evidence="2 3">
    <name type="scientific">Pseudomonas mosselii</name>
    <dbReference type="NCBI Taxonomy" id="78327"/>
    <lineage>
        <taxon>Bacteria</taxon>
        <taxon>Pseudomonadati</taxon>
        <taxon>Pseudomonadota</taxon>
        <taxon>Gammaproteobacteria</taxon>
        <taxon>Pseudomonadales</taxon>
        <taxon>Pseudomonadaceae</taxon>
        <taxon>Pseudomonas</taxon>
    </lineage>
</organism>
<dbReference type="GO" id="GO:0043565">
    <property type="term" value="F:sequence-specific DNA binding"/>
    <property type="evidence" value="ECO:0007669"/>
    <property type="project" value="TreeGrafter"/>
</dbReference>
<evidence type="ECO:0000313" key="2">
    <source>
        <dbReference type="EMBL" id="MDH1630082.1"/>
    </source>
</evidence>
<dbReference type="Proteomes" id="UP001160882">
    <property type="component" value="Unassembled WGS sequence"/>
</dbReference>
<protein>
    <submittedName>
        <fullName evidence="2">Transposase</fullName>
    </submittedName>
</protein>
<dbReference type="GO" id="GO:0006313">
    <property type="term" value="P:DNA transposition"/>
    <property type="evidence" value="ECO:0007669"/>
    <property type="project" value="InterPro"/>
</dbReference>
<feature type="domain" description="Transposase IS200-like" evidence="1">
    <location>
        <begin position="16"/>
        <end position="130"/>
    </location>
</feature>
<dbReference type="Pfam" id="PF01797">
    <property type="entry name" value="Y1_Tnp"/>
    <property type="match status" value="1"/>
</dbReference>
<sequence length="151" mass="17627">MDSPHSSQLRLGRFSEPGRLYLLTTETLNRTPYLADFRSARLLIAQLRIAEAEGIARSLAWVVMPDHFHWLVELGSRDLKTLMRRIKSRSTRMINGYQGRAGRLWQQGFHDRALRREEDVQAVARYIVMNPKRAGLVERVGDYPHWDAIWL</sequence>
<comment type="caution">
    <text evidence="2">The sequence shown here is derived from an EMBL/GenBank/DDBJ whole genome shotgun (WGS) entry which is preliminary data.</text>
</comment>
<dbReference type="GO" id="GO:0004803">
    <property type="term" value="F:transposase activity"/>
    <property type="evidence" value="ECO:0007669"/>
    <property type="project" value="InterPro"/>
</dbReference>
<proteinExistence type="predicted"/>
<dbReference type="PANTHER" id="PTHR36966">
    <property type="entry name" value="REP-ASSOCIATED TYROSINE TRANSPOSASE"/>
    <property type="match status" value="1"/>
</dbReference>
<dbReference type="NCBIfam" id="NF047646">
    <property type="entry name" value="REP_Tyr_transpos"/>
    <property type="match status" value="1"/>
</dbReference>
<accession>A0AA42RUF6</accession>
<reference evidence="2" key="1">
    <citation type="submission" date="2022-09" db="EMBL/GenBank/DDBJ databases">
        <title>Intensive care unit water sources are persistently colonized with multi-drug resistant bacteria and are the site of extensive horizontal gene transfer of antibiotic resistance genes.</title>
        <authorList>
            <person name="Diorio-Toth L."/>
        </authorList>
    </citation>
    <scope>NUCLEOTIDE SEQUENCE</scope>
    <source>
        <strain evidence="2">GD03782</strain>
    </source>
</reference>
<dbReference type="PANTHER" id="PTHR36966:SF1">
    <property type="entry name" value="REP-ASSOCIATED TYROSINE TRANSPOSASE"/>
    <property type="match status" value="1"/>
</dbReference>
<evidence type="ECO:0000313" key="3">
    <source>
        <dbReference type="Proteomes" id="UP001160882"/>
    </source>
</evidence>
<dbReference type="AlphaFoldDB" id="A0AA42RUF6"/>
<dbReference type="SMART" id="SM01321">
    <property type="entry name" value="Y1_Tnp"/>
    <property type="match status" value="1"/>
</dbReference>
<dbReference type="EMBL" id="JAOCGG010000010">
    <property type="protein sequence ID" value="MDH1630082.1"/>
    <property type="molecule type" value="Genomic_DNA"/>
</dbReference>
<gene>
    <name evidence="2" type="ORF">N5I14_07445</name>
</gene>
<dbReference type="InterPro" id="IPR052715">
    <property type="entry name" value="RAYT_transposase"/>
</dbReference>
<dbReference type="SUPFAM" id="SSF143422">
    <property type="entry name" value="Transposase IS200-like"/>
    <property type="match status" value="1"/>
</dbReference>
<dbReference type="InterPro" id="IPR002686">
    <property type="entry name" value="Transposase_17"/>
</dbReference>
<dbReference type="Gene3D" id="3.30.70.1290">
    <property type="entry name" value="Transposase IS200-like"/>
    <property type="match status" value="1"/>
</dbReference>